<feature type="region of interest" description="Disordered" evidence="1">
    <location>
        <begin position="220"/>
        <end position="276"/>
    </location>
</feature>
<sequence length="450" mass="51072">MFFRKLWRCYEQCFYERTMQNLAHLYERAYINEQNQLQHNLPTITMKELEIQENWILDLLCHPLVLEDPGFIDGSLGSSNPTEQVQRMQTPTNHVDTLTEHVQVSTNINENSEHVQFALACFDNISGTSSDSASSSHQLRSRTAVPVSDSSLPATIVQRKEDTLDRQKNGQKQLSLVLSEPQTDSVCFNKKMLETVTVKNTVDSGNEHCTDWGTAEVFHDTKDSESKTDEEISQCDTSSLYSHESDVSCHDDDDEDDDDDDDDDESMTSEHCCAMPIPQTSGHEHWKYMSCGSIEEKAMQVMPANELRRQNVTFLENVRSCVDCITGILHHSSLMRKLQSLTKCLQQMNSLVTELLSQQSAGRCEIKALTGDDMPTMLLVLLIHCDPKDVTLLLPQIHMMYDLMAPFLESGCHGCSLTQFYVCYDFLLAKMETQTQTFQDSGHIMYATSI</sequence>
<dbReference type="Proteomes" id="UP000694865">
    <property type="component" value="Unplaced"/>
</dbReference>
<proteinExistence type="predicted"/>
<evidence type="ECO:0000313" key="2">
    <source>
        <dbReference type="Proteomes" id="UP000694865"/>
    </source>
</evidence>
<dbReference type="GeneID" id="102806901"/>
<keyword evidence="2" id="KW-1185">Reference proteome</keyword>
<evidence type="ECO:0000256" key="1">
    <source>
        <dbReference type="SAM" id="MobiDB-lite"/>
    </source>
</evidence>
<dbReference type="RefSeq" id="XP_006815931.1">
    <property type="nucleotide sequence ID" value="XM_006815868.1"/>
</dbReference>
<organism evidence="2 3">
    <name type="scientific">Saccoglossus kowalevskii</name>
    <name type="common">Acorn worm</name>
    <dbReference type="NCBI Taxonomy" id="10224"/>
    <lineage>
        <taxon>Eukaryota</taxon>
        <taxon>Metazoa</taxon>
        <taxon>Hemichordata</taxon>
        <taxon>Enteropneusta</taxon>
        <taxon>Harrimaniidae</taxon>
        <taxon>Saccoglossus</taxon>
    </lineage>
</organism>
<reference evidence="3" key="1">
    <citation type="submission" date="2025-08" db="UniProtKB">
        <authorList>
            <consortium name="RefSeq"/>
        </authorList>
    </citation>
    <scope>IDENTIFICATION</scope>
    <source>
        <tissue evidence="3">Testes</tissue>
    </source>
</reference>
<protein>
    <submittedName>
        <fullName evidence="3">Uncharacterized protein LOC102806901</fullName>
    </submittedName>
</protein>
<dbReference type="InterPro" id="IPR037191">
    <property type="entry name" value="VPS9_dom_sf"/>
</dbReference>
<gene>
    <name evidence="3" type="primary">LOC102806901</name>
</gene>
<feature type="compositionally biased region" description="Acidic residues" evidence="1">
    <location>
        <begin position="251"/>
        <end position="267"/>
    </location>
</feature>
<accession>A0ABM0M7E0</accession>
<dbReference type="Gene3D" id="1.20.1050.80">
    <property type="entry name" value="VPS9 domain"/>
    <property type="match status" value="1"/>
</dbReference>
<feature type="compositionally biased region" description="Basic and acidic residues" evidence="1">
    <location>
        <begin position="220"/>
        <end position="230"/>
    </location>
</feature>
<dbReference type="SUPFAM" id="SSF109993">
    <property type="entry name" value="VPS9 domain"/>
    <property type="match status" value="1"/>
</dbReference>
<feature type="region of interest" description="Disordered" evidence="1">
    <location>
        <begin position="131"/>
        <end position="151"/>
    </location>
</feature>
<name>A0ABM0M7E0_SACKO</name>
<evidence type="ECO:0000313" key="3">
    <source>
        <dbReference type="RefSeq" id="XP_006815931.1"/>
    </source>
</evidence>